<feature type="compositionally biased region" description="Polar residues" evidence="1">
    <location>
        <begin position="102"/>
        <end position="117"/>
    </location>
</feature>
<feature type="compositionally biased region" description="Low complexity" evidence="1">
    <location>
        <begin position="37"/>
        <end position="47"/>
    </location>
</feature>
<proteinExistence type="predicted"/>
<evidence type="ECO:0000313" key="3">
    <source>
        <dbReference type="Proteomes" id="UP000440578"/>
    </source>
</evidence>
<dbReference type="Proteomes" id="UP000440578">
    <property type="component" value="Unassembled WGS sequence"/>
</dbReference>
<feature type="compositionally biased region" description="Basic and acidic residues" evidence="1">
    <location>
        <begin position="18"/>
        <end position="35"/>
    </location>
</feature>
<protein>
    <submittedName>
        <fullName evidence="2">Uncharacterized protein</fullName>
    </submittedName>
</protein>
<gene>
    <name evidence="2" type="ORF">FJT64_022356</name>
</gene>
<dbReference type="OrthoDB" id="28894at2759"/>
<evidence type="ECO:0000313" key="2">
    <source>
        <dbReference type="EMBL" id="KAF0306102.1"/>
    </source>
</evidence>
<dbReference type="EMBL" id="VIIS01000691">
    <property type="protein sequence ID" value="KAF0306102.1"/>
    <property type="molecule type" value="Genomic_DNA"/>
</dbReference>
<feature type="compositionally biased region" description="Polar residues" evidence="1">
    <location>
        <begin position="1"/>
        <end position="17"/>
    </location>
</feature>
<dbReference type="AlphaFoldDB" id="A0A6A4WU03"/>
<reference evidence="2 3" key="1">
    <citation type="submission" date="2019-07" db="EMBL/GenBank/DDBJ databases">
        <title>Draft genome assembly of a fouling barnacle, Amphibalanus amphitrite (Darwin, 1854): The first reference genome for Thecostraca.</title>
        <authorList>
            <person name="Kim W."/>
        </authorList>
    </citation>
    <scope>NUCLEOTIDE SEQUENCE [LARGE SCALE GENOMIC DNA]</scope>
    <source>
        <strain evidence="2">SNU_AA5</strain>
        <tissue evidence="2">Soma without cirri and trophi</tissue>
    </source>
</reference>
<name>A0A6A4WU03_AMPAM</name>
<comment type="caution">
    <text evidence="2">The sequence shown here is derived from an EMBL/GenBank/DDBJ whole genome shotgun (WGS) entry which is preliminary data.</text>
</comment>
<evidence type="ECO:0000256" key="1">
    <source>
        <dbReference type="SAM" id="MobiDB-lite"/>
    </source>
</evidence>
<keyword evidence="3" id="KW-1185">Reference proteome</keyword>
<feature type="region of interest" description="Disordered" evidence="1">
    <location>
        <begin position="1"/>
        <end position="117"/>
    </location>
</feature>
<organism evidence="2 3">
    <name type="scientific">Amphibalanus amphitrite</name>
    <name type="common">Striped barnacle</name>
    <name type="synonym">Balanus amphitrite</name>
    <dbReference type="NCBI Taxonomy" id="1232801"/>
    <lineage>
        <taxon>Eukaryota</taxon>
        <taxon>Metazoa</taxon>
        <taxon>Ecdysozoa</taxon>
        <taxon>Arthropoda</taxon>
        <taxon>Crustacea</taxon>
        <taxon>Multicrustacea</taxon>
        <taxon>Cirripedia</taxon>
        <taxon>Thoracica</taxon>
        <taxon>Thoracicalcarea</taxon>
        <taxon>Balanomorpha</taxon>
        <taxon>Balanoidea</taxon>
        <taxon>Balanidae</taxon>
        <taxon>Amphibalaninae</taxon>
        <taxon>Amphibalanus</taxon>
    </lineage>
</organism>
<accession>A0A6A4WU03</accession>
<sequence>MSSSRATPEGKSMTSGSDSERATERIVRYKEERRRQLAASAALQRLSSSDEEQEVGSAGGRSKLRRRREPRPPCGPAEGAADRGTPTEVRTTRASRLRAAVSGQNSGTPSGLWNQTT</sequence>